<name>A0ABP4YLK8_9MICO</name>
<keyword evidence="1" id="KW-1133">Transmembrane helix</keyword>
<dbReference type="NCBIfam" id="TIGR03816">
    <property type="entry name" value="tadE_like_DECH"/>
    <property type="match status" value="1"/>
</dbReference>
<reference evidence="3" key="1">
    <citation type="journal article" date="2019" name="Int. J. Syst. Evol. Microbiol.">
        <title>The Global Catalogue of Microorganisms (GCM) 10K type strain sequencing project: providing services to taxonomists for standard genome sequencing and annotation.</title>
        <authorList>
            <consortium name="The Broad Institute Genomics Platform"/>
            <consortium name="The Broad Institute Genome Sequencing Center for Infectious Disease"/>
            <person name="Wu L."/>
            <person name="Ma J."/>
        </authorList>
    </citation>
    <scope>NUCLEOTIDE SEQUENCE [LARGE SCALE GENOMIC DNA]</scope>
    <source>
        <strain evidence="3">JCM 14322</strain>
    </source>
</reference>
<evidence type="ECO:0000256" key="1">
    <source>
        <dbReference type="SAM" id="Phobius"/>
    </source>
</evidence>
<proteinExistence type="predicted"/>
<dbReference type="Proteomes" id="UP001500002">
    <property type="component" value="Unassembled WGS sequence"/>
</dbReference>
<keyword evidence="1" id="KW-0812">Transmembrane</keyword>
<evidence type="ECO:0008006" key="4">
    <source>
        <dbReference type="Google" id="ProtNLM"/>
    </source>
</evidence>
<dbReference type="EMBL" id="BAAANJ010000012">
    <property type="protein sequence ID" value="GAA1815844.1"/>
    <property type="molecule type" value="Genomic_DNA"/>
</dbReference>
<keyword evidence="1" id="KW-0472">Membrane</keyword>
<sequence>MSSWGRLVRHGGDESGAASVVALGLVGAIVALAALLAPVLGVFVATQRVANAADAAALAAADVASGAVPGVPCDLAAGVAARNGATLAGCEVDGPVATVTARSTPFGFAVEGRARAGPPGWDG</sequence>
<gene>
    <name evidence="2" type="ORF">GCM10009749_27080</name>
</gene>
<protein>
    <recommendedName>
        <fullName evidence="4">Helicase</fullName>
    </recommendedName>
</protein>
<dbReference type="InterPro" id="IPR021202">
    <property type="entry name" value="Rv3654c-like"/>
</dbReference>
<feature type="transmembrane region" description="Helical" evidence="1">
    <location>
        <begin position="20"/>
        <end position="45"/>
    </location>
</feature>
<evidence type="ECO:0000313" key="3">
    <source>
        <dbReference type="Proteomes" id="UP001500002"/>
    </source>
</evidence>
<comment type="caution">
    <text evidence="2">The sequence shown here is derived from an EMBL/GenBank/DDBJ whole genome shotgun (WGS) entry which is preliminary data.</text>
</comment>
<evidence type="ECO:0000313" key="2">
    <source>
        <dbReference type="EMBL" id="GAA1815844.1"/>
    </source>
</evidence>
<keyword evidence="3" id="KW-1185">Reference proteome</keyword>
<dbReference type="RefSeq" id="WP_344296850.1">
    <property type="nucleotide sequence ID" value="NZ_BAAANJ010000012.1"/>
</dbReference>
<accession>A0ABP4YLK8</accession>
<organism evidence="2 3">
    <name type="scientific">Agromyces neolithicus</name>
    <dbReference type="NCBI Taxonomy" id="269420"/>
    <lineage>
        <taxon>Bacteria</taxon>
        <taxon>Bacillati</taxon>
        <taxon>Actinomycetota</taxon>
        <taxon>Actinomycetes</taxon>
        <taxon>Micrococcales</taxon>
        <taxon>Microbacteriaceae</taxon>
        <taxon>Agromyces</taxon>
    </lineage>
</organism>